<dbReference type="AlphaFoldDB" id="A0A6H1Q260"/>
<name>A0A6H1Q260_9PROT</name>
<proteinExistence type="predicted"/>
<dbReference type="Proteomes" id="UP000501094">
    <property type="component" value="Chromosome"/>
</dbReference>
<evidence type="ECO:0000313" key="1">
    <source>
        <dbReference type="EMBL" id="QIZ20914.1"/>
    </source>
</evidence>
<dbReference type="Pfam" id="PF14390">
    <property type="entry name" value="DUF4420"/>
    <property type="match status" value="1"/>
</dbReference>
<keyword evidence="2" id="KW-1185">Reference proteome</keyword>
<protein>
    <submittedName>
        <fullName evidence="1">PD-(D/E)XK motif protein</fullName>
    </submittedName>
</protein>
<dbReference type="RefSeq" id="WP_168606792.1">
    <property type="nucleotide sequence ID" value="NZ_CP038852.1"/>
</dbReference>
<organism evidence="1 2">
    <name type="scientific">Candidatus Pelagibacter giovannonii</name>
    <dbReference type="NCBI Taxonomy" id="2563896"/>
    <lineage>
        <taxon>Bacteria</taxon>
        <taxon>Pseudomonadati</taxon>
        <taxon>Pseudomonadota</taxon>
        <taxon>Alphaproteobacteria</taxon>
        <taxon>Candidatus Pelagibacterales</taxon>
        <taxon>Candidatus Pelagibacteraceae</taxon>
        <taxon>Candidatus Pelagibacter</taxon>
    </lineage>
</organism>
<evidence type="ECO:0000313" key="2">
    <source>
        <dbReference type="Proteomes" id="UP000501094"/>
    </source>
</evidence>
<reference evidence="1 2" key="1">
    <citation type="journal article" date="2020" name="Nat. Microbiol.">
        <title>Lysogenic host-virus interactions in SAR11 marine bacteria.</title>
        <authorList>
            <person name="Morris R.M."/>
            <person name="Cain K.R."/>
            <person name="Hvorecny K.L."/>
            <person name="Kollman J.M."/>
        </authorList>
    </citation>
    <scope>NUCLEOTIDE SEQUENCE [LARGE SCALE GENOMIC DNA]</scope>
    <source>
        <strain evidence="1 2">NP1</strain>
    </source>
</reference>
<gene>
    <name evidence="1" type="ORF">E5R92_03840</name>
</gene>
<dbReference type="EMBL" id="CP038852">
    <property type="protein sequence ID" value="QIZ20914.1"/>
    <property type="molecule type" value="Genomic_DNA"/>
</dbReference>
<dbReference type="KEGG" id="peg:E5R92_03840"/>
<accession>A0A6H1Q260</accession>
<dbReference type="InterPro" id="IPR025534">
    <property type="entry name" value="DUF4420"/>
</dbReference>
<sequence>MNSLEFQKKLSDAWLELIIKRKEDKNFTEKQAGIKAYDKYWFTLDQKNLPGVIINLDQDIEFNITNFPKAKGWVFNKVKNKIIMNINDEKYKDFFLKLITLILSKIHMQNLTGKESTKCFFENLISAKDFFEDDNAPRKLTKESQIGLYGEVHVLSKILAKKLDNEGLINSWTGPSKKHDFTTEKILIEIKTTTTNSKKINTSSNNQIAPVFDKALNIIFLQIKTSSNGFSLVDVINNYLTILKSESEILHNDFLLKLAQCNYLDIHKDEYSQKYEIDKTNYFEVRDDFPYIKKVVIPDELSDLIITYKIDLEKCENFRINEEQLLNKI</sequence>